<gene>
    <name evidence="2" type="ordered locus">NAMH_0855</name>
</gene>
<dbReference type="PANTHER" id="PTHR33371">
    <property type="entry name" value="INTERMEMBRANE PHOSPHOLIPID TRANSPORT SYSTEM BINDING PROTEIN MLAD-RELATED"/>
    <property type="match status" value="1"/>
</dbReference>
<sequence>MRNEVKVGVFIFLGLLSLIFLTLQVNSLQDFNKKGYTIYALIGDASGLAKKAKVKMRGVEIGSVEDLELENSHVKLKLLIKKGVKIPKNSVVTLAQDNFLGGKYVKIIPSQSYVFYKAGDVITRYVNTTSMDDVMANINTAVDDIKVLIKKLNRTLDEKTIANIKETIANIKDSSITLKSVLKTADNKLPVLLDNANDLVLEYKKAGVTLNNRLPSILDKTDSLLTKFNKTGDTINAKLDKLMDEYIKLGENANNILNDNKQGIKEAVASAKDFFVSGGESFKKIDNYLSSLSKSQILVDIQSNFMARDDYFKTSAYIAYLPVPTKYYILGVTSAKDFSDLSKINLDHQEDKVYISAEYGKRFDDLLLRGGIIENTGGIGFDYFLNHDKVKLSGEVYDFNAVNDVRGDKPHLTFKGTYLYLKHIQFMGGVDNILNTDARTFFLGIGVKFKDNDLKTILGGGATSFLK</sequence>
<organism evidence="2 3">
    <name type="scientific">Nautilia profundicola (strain ATCC BAA-1463 / DSM 18972 / AmH)</name>
    <dbReference type="NCBI Taxonomy" id="598659"/>
    <lineage>
        <taxon>Bacteria</taxon>
        <taxon>Pseudomonadati</taxon>
        <taxon>Campylobacterota</taxon>
        <taxon>Epsilonproteobacteria</taxon>
        <taxon>Nautiliales</taxon>
        <taxon>Nautiliaceae</taxon>
        <taxon>Nautilia</taxon>
    </lineage>
</organism>
<dbReference type="AlphaFoldDB" id="B9L9F0"/>
<dbReference type="KEGG" id="nam:NAMH_0855"/>
<dbReference type="Proteomes" id="UP000000448">
    <property type="component" value="Chromosome"/>
</dbReference>
<dbReference type="InterPro" id="IPR052336">
    <property type="entry name" value="MlaD_Phospholipid_Transporter"/>
</dbReference>
<dbReference type="OrthoDB" id="9788420at2"/>
<name>B9L9F0_NAUPA</name>
<evidence type="ECO:0000313" key="3">
    <source>
        <dbReference type="Proteomes" id="UP000000448"/>
    </source>
</evidence>
<dbReference type="RefSeq" id="WP_015901957.1">
    <property type="nucleotide sequence ID" value="NC_012115.1"/>
</dbReference>
<reference evidence="2 3" key="1">
    <citation type="journal article" date="2009" name="PLoS Genet.">
        <title>Adaptations to submarine hydrothermal environments exemplified by the genome of Nautilia profundicola.</title>
        <authorList>
            <person name="Campbell B.J."/>
            <person name="Smith J.L."/>
            <person name="Hanson T.E."/>
            <person name="Klotz M.G."/>
            <person name="Stein L.Y."/>
            <person name="Lee C.K."/>
            <person name="Wu D."/>
            <person name="Robinson J.M."/>
            <person name="Khouri H.M."/>
            <person name="Eisen J.A."/>
            <person name="Cary S.C."/>
        </authorList>
    </citation>
    <scope>NUCLEOTIDE SEQUENCE [LARGE SCALE GENOMIC DNA]</scope>
    <source>
        <strain evidence="3">ATCC BAA-1463 / DSM 18972 / AmH</strain>
    </source>
</reference>
<proteinExistence type="predicted"/>
<protein>
    <submittedName>
        <fullName evidence="2">Mce related protein</fullName>
    </submittedName>
</protein>
<dbReference type="InterPro" id="IPR003399">
    <property type="entry name" value="Mce/MlaD"/>
</dbReference>
<dbReference type="HOGENOM" id="CLU_034188_0_0_7"/>
<keyword evidence="3" id="KW-1185">Reference proteome</keyword>
<evidence type="ECO:0000313" key="2">
    <source>
        <dbReference type="EMBL" id="ACM92905.1"/>
    </source>
</evidence>
<dbReference type="PANTHER" id="PTHR33371:SF4">
    <property type="entry name" value="INTERMEMBRANE PHOSPHOLIPID TRANSPORT SYSTEM BINDING PROTEIN MLAD"/>
    <property type="match status" value="1"/>
</dbReference>
<accession>B9L9F0</accession>
<dbReference type="EMBL" id="CP001279">
    <property type="protein sequence ID" value="ACM92905.1"/>
    <property type="molecule type" value="Genomic_DNA"/>
</dbReference>
<evidence type="ECO:0000259" key="1">
    <source>
        <dbReference type="Pfam" id="PF02470"/>
    </source>
</evidence>
<dbReference type="STRING" id="598659.NAMH_0855"/>
<dbReference type="Pfam" id="PF02470">
    <property type="entry name" value="MlaD"/>
    <property type="match status" value="1"/>
</dbReference>
<dbReference type="eggNOG" id="COG1463">
    <property type="taxonomic scope" value="Bacteria"/>
</dbReference>
<feature type="domain" description="Mce/MlaD" evidence="1">
    <location>
        <begin position="34"/>
        <end position="109"/>
    </location>
</feature>